<dbReference type="EMBL" id="JAFKCV010000006">
    <property type="protein sequence ID" value="MBN7826018.1"/>
    <property type="molecule type" value="Genomic_DNA"/>
</dbReference>
<proteinExistence type="predicted"/>
<dbReference type="RefSeq" id="WP_206574125.1">
    <property type="nucleotide sequence ID" value="NZ_JAFKCV010000006.1"/>
</dbReference>
<organism evidence="2 3">
    <name type="scientific">Bowmanella dokdonensis</name>
    <dbReference type="NCBI Taxonomy" id="751969"/>
    <lineage>
        <taxon>Bacteria</taxon>
        <taxon>Pseudomonadati</taxon>
        <taxon>Pseudomonadota</taxon>
        <taxon>Gammaproteobacteria</taxon>
        <taxon>Alteromonadales</taxon>
        <taxon>Alteromonadaceae</taxon>
        <taxon>Bowmanella</taxon>
    </lineage>
</organism>
<protein>
    <recommendedName>
        <fullName evidence="4">Transmembrane protein</fullName>
    </recommendedName>
</protein>
<keyword evidence="3" id="KW-1185">Reference proteome</keyword>
<reference evidence="2" key="1">
    <citation type="submission" date="2021-03" db="EMBL/GenBank/DDBJ databases">
        <title>novel species isolated from a fishpond in China.</title>
        <authorList>
            <person name="Lu H."/>
            <person name="Cai Z."/>
        </authorList>
    </citation>
    <scope>NUCLEOTIDE SEQUENCE</scope>
    <source>
        <strain evidence="2">JCM 30855</strain>
    </source>
</reference>
<keyword evidence="1" id="KW-1133">Transmembrane helix</keyword>
<sequence>MTEQQPQTDSSPLSAYDEAAKTNALIAYCLMAAGLFTGIFWFIGVFWAMVKRAEARQSRFADHYENITTTFWWALGLGIVGLVLAIVLVGYAVLFAVWLWVIYRIVKGLARLTSNKPYNDAEVL</sequence>
<evidence type="ECO:0000256" key="1">
    <source>
        <dbReference type="SAM" id="Phobius"/>
    </source>
</evidence>
<evidence type="ECO:0000313" key="3">
    <source>
        <dbReference type="Proteomes" id="UP000664654"/>
    </source>
</evidence>
<feature type="transmembrane region" description="Helical" evidence="1">
    <location>
        <begin position="71"/>
        <end position="103"/>
    </location>
</feature>
<keyword evidence="1" id="KW-0812">Transmembrane</keyword>
<evidence type="ECO:0008006" key="4">
    <source>
        <dbReference type="Google" id="ProtNLM"/>
    </source>
</evidence>
<dbReference type="AlphaFoldDB" id="A0A939IN58"/>
<gene>
    <name evidence="2" type="ORF">J0A66_12340</name>
</gene>
<comment type="caution">
    <text evidence="2">The sequence shown here is derived from an EMBL/GenBank/DDBJ whole genome shotgun (WGS) entry which is preliminary data.</text>
</comment>
<accession>A0A939IN58</accession>
<keyword evidence="1" id="KW-0472">Membrane</keyword>
<name>A0A939IN58_9ALTE</name>
<feature type="transmembrane region" description="Helical" evidence="1">
    <location>
        <begin position="25"/>
        <end position="50"/>
    </location>
</feature>
<dbReference type="Proteomes" id="UP000664654">
    <property type="component" value="Unassembled WGS sequence"/>
</dbReference>
<evidence type="ECO:0000313" key="2">
    <source>
        <dbReference type="EMBL" id="MBN7826018.1"/>
    </source>
</evidence>